<dbReference type="GO" id="GO:0004061">
    <property type="term" value="F:arylformamidase activity"/>
    <property type="evidence" value="ECO:0007669"/>
    <property type="project" value="InterPro"/>
</dbReference>
<dbReference type="EMBL" id="DRXS01000184">
    <property type="protein sequence ID" value="HHR40852.1"/>
    <property type="molecule type" value="Genomic_DNA"/>
</dbReference>
<reference evidence="1" key="1">
    <citation type="journal article" date="2020" name="mSystems">
        <title>Genome- and Community-Level Interaction Insights into Carbon Utilization and Element Cycling Functions of Hydrothermarchaeota in Hydrothermal Sediment.</title>
        <authorList>
            <person name="Zhou Z."/>
            <person name="Liu Y."/>
            <person name="Xu W."/>
            <person name="Pan J."/>
            <person name="Luo Z.H."/>
            <person name="Li M."/>
        </authorList>
    </citation>
    <scope>NUCLEOTIDE SEQUENCE [LARGE SCALE GENOMIC DNA]</scope>
    <source>
        <strain evidence="1">SpSt-1084</strain>
    </source>
</reference>
<dbReference type="PANTHER" id="PTHR31118">
    <property type="entry name" value="CYCLASE-LIKE PROTEIN 2"/>
    <property type="match status" value="1"/>
</dbReference>
<name>A0A7C5U7M7_CALS0</name>
<dbReference type="SUPFAM" id="SSF102198">
    <property type="entry name" value="Putative cyclase"/>
    <property type="match status" value="1"/>
</dbReference>
<evidence type="ECO:0000313" key="1">
    <source>
        <dbReference type="EMBL" id="HHR40852.1"/>
    </source>
</evidence>
<dbReference type="AlphaFoldDB" id="A0A7C5U7M7"/>
<dbReference type="InterPro" id="IPR037175">
    <property type="entry name" value="KFase_sf"/>
</dbReference>
<organism evidence="1">
    <name type="scientific">Caldiarchaeum subterraneum</name>
    <dbReference type="NCBI Taxonomy" id="311458"/>
    <lineage>
        <taxon>Archaea</taxon>
        <taxon>Nitrososphaerota</taxon>
        <taxon>Candidatus Caldarchaeales</taxon>
        <taxon>Candidatus Caldarchaeaceae</taxon>
        <taxon>Candidatus Caldarchaeum</taxon>
    </lineage>
</organism>
<dbReference type="Pfam" id="PF04199">
    <property type="entry name" value="Cyclase"/>
    <property type="match status" value="1"/>
</dbReference>
<gene>
    <name evidence="1" type="ORF">ENM42_03380</name>
</gene>
<dbReference type="InterPro" id="IPR007325">
    <property type="entry name" value="KFase/CYL"/>
</dbReference>
<dbReference type="GO" id="GO:0019441">
    <property type="term" value="P:L-tryptophan catabolic process to kynurenine"/>
    <property type="evidence" value="ECO:0007669"/>
    <property type="project" value="InterPro"/>
</dbReference>
<proteinExistence type="predicted"/>
<dbReference type="PANTHER" id="PTHR31118:SF32">
    <property type="entry name" value="KYNURENINE FORMAMIDASE"/>
    <property type="match status" value="1"/>
</dbReference>
<accession>A0A7C5U7M7</accession>
<dbReference type="Gene3D" id="3.50.30.50">
    <property type="entry name" value="Putative cyclase"/>
    <property type="match status" value="1"/>
</dbReference>
<sequence length="217" mass="24380">MWIFLSHKLSTSTPSYDDGPRLETTPVKQIARGDSSNTYFIKMLNHLGTHVDAPNHFDREGRPIASYTAEELVFEKPLFIEITKSVGEVIKAEDIQSHEAEIADSDLLLIRTGIQRFRESNPEAFMKRGVCLSVEAAEFLRKFKRLRALGVDAISISSPLMREVGREAHRRLLMGRSFLIIEDMDLLGKPTRLKKVIVAPLMVEGVDSSPCTVLAEV</sequence>
<protein>
    <submittedName>
        <fullName evidence="1">Cyclase family protein</fullName>
    </submittedName>
</protein>
<comment type="caution">
    <text evidence="1">The sequence shown here is derived from an EMBL/GenBank/DDBJ whole genome shotgun (WGS) entry which is preliminary data.</text>
</comment>